<accession>A0A914D8S8</accession>
<sequence length="219" mass="25279">MVNNLTIGRENLPVEETLSLVQAFKSRSQTVQARTRHCSRRTGYSQLCRCENDQQCSCERIGRDKKLTIVDFSLTKAYKETQCVNFFKTQDRQQPVLRKLKDTTSEKRTEFAKEALRRWKLEENISLVKKEFDELKINLKDFVIFLERASAAVYEYLDAVQWNVEQFSIDLNVKITKNTKIIKPASAGNPLTAVNLEDPFIPDSLNEKIVGDGYNTVEC</sequence>
<evidence type="ECO:0000313" key="1">
    <source>
        <dbReference type="Proteomes" id="UP000887540"/>
    </source>
</evidence>
<protein>
    <submittedName>
        <fullName evidence="2">Uncharacterized protein</fullName>
    </submittedName>
</protein>
<dbReference type="Proteomes" id="UP000887540">
    <property type="component" value="Unplaced"/>
</dbReference>
<proteinExistence type="predicted"/>
<organism evidence="1 2">
    <name type="scientific">Acrobeloides nanus</name>
    <dbReference type="NCBI Taxonomy" id="290746"/>
    <lineage>
        <taxon>Eukaryota</taxon>
        <taxon>Metazoa</taxon>
        <taxon>Ecdysozoa</taxon>
        <taxon>Nematoda</taxon>
        <taxon>Chromadorea</taxon>
        <taxon>Rhabditida</taxon>
        <taxon>Tylenchina</taxon>
        <taxon>Cephalobomorpha</taxon>
        <taxon>Cephaloboidea</taxon>
        <taxon>Cephalobidae</taxon>
        <taxon>Acrobeloides</taxon>
    </lineage>
</organism>
<name>A0A914D8S8_9BILA</name>
<dbReference type="AlphaFoldDB" id="A0A914D8S8"/>
<dbReference type="WBParaSite" id="ACRNAN_scaffold19938.g22745.t1">
    <property type="protein sequence ID" value="ACRNAN_scaffold19938.g22745.t1"/>
    <property type="gene ID" value="ACRNAN_scaffold19938.g22745"/>
</dbReference>
<evidence type="ECO:0000313" key="2">
    <source>
        <dbReference type="WBParaSite" id="ACRNAN_scaffold19938.g22745.t1"/>
    </source>
</evidence>
<reference evidence="2" key="1">
    <citation type="submission" date="2022-11" db="UniProtKB">
        <authorList>
            <consortium name="WormBaseParasite"/>
        </authorList>
    </citation>
    <scope>IDENTIFICATION</scope>
</reference>
<keyword evidence="1" id="KW-1185">Reference proteome</keyword>